<sequence length="128" mass="14660">VPATNDENFEKYLMWTKAVIWTDVLTARRLFANLVDEQNQDIEVNRLASILGMTRNFQHLNLQTQTNRVLGGLLDVVRGVTNLTRLELSSPALDYLVPLQLFYPLFTGLWELSVVGGWYTVKRVPLKP</sequence>
<protein>
    <submittedName>
        <fullName evidence="1">Uncharacterized protein</fullName>
    </submittedName>
</protein>
<evidence type="ECO:0000313" key="2">
    <source>
        <dbReference type="Proteomes" id="UP000823405"/>
    </source>
</evidence>
<dbReference type="EMBL" id="JAAAIN010003300">
    <property type="protein sequence ID" value="KAG0286474.1"/>
    <property type="molecule type" value="Genomic_DNA"/>
</dbReference>
<accession>A0A9P6UF02</accession>
<dbReference type="AlphaFoldDB" id="A0A9P6UF02"/>
<name>A0A9P6UF02_9FUNG</name>
<proteinExistence type="predicted"/>
<comment type="caution">
    <text evidence="1">The sequence shown here is derived from an EMBL/GenBank/DDBJ whole genome shotgun (WGS) entry which is preliminary data.</text>
</comment>
<keyword evidence="2" id="KW-1185">Reference proteome</keyword>
<organism evidence="1 2">
    <name type="scientific">Linnemannia gamsii</name>
    <dbReference type="NCBI Taxonomy" id="64522"/>
    <lineage>
        <taxon>Eukaryota</taxon>
        <taxon>Fungi</taxon>
        <taxon>Fungi incertae sedis</taxon>
        <taxon>Mucoromycota</taxon>
        <taxon>Mortierellomycotina</taxon>
        <taxon>Mortierellomycetes</taxon>
        <taxon>Mortierellales</taxon>
        <taxon>Mortierellaceae</taxon>
        <taxon>Linnemannia</taxon>
    </lineage>
</organism>
<feature type="non-terminal residue" evidence="1">
    <location>
        <position position="1"/>
    </location>
</feature>
<reference evidence="1" key="1">
    <citation type="journal article" date="2020" name="Fungal Divers.">
        <title>Resolving the Mortierellaceae phylogeny through synthesis of multi-gene phylogenetics and phylogenomics.</title>
        <authorList>
            <person name="Vandepol N."/>
            <person name="Liber J."/>
            <person name="Desiro A."/>
            <person name="Na H."/>
            <person name="Kennedy M."/>
            <person name="Barry K."/>
            <person name="Grigoriev I.V."/>
            <person name="Miller A.N."/>
            <person name="O'Donnell K."/>
            <person name="Stajich J.E."/>
            <person name="Bonito G."/>
        </authorList>
    </citation>
    <scope>NUCLEOTIDE SEQUENCE</scope>
    <source>
        <strain evidence="1">NVP60</strain>
    </source>
</reference>
<gene>
    <name evidence="1" type="ORF">BGZ97_007432</name>
</gene>
<evidence type="ECO:0000313" key="1">
    <source>
        <dbReference type="EMBL" id="KAG0286474.1"/>
    </source>
</evidence>
<dbReference type="Proteomes" id="UP000823405">
    <property type="component" value="Unassembled WGS sequence"/>
</dbReference>